<comment type="caution">
    <text evidence="3">The sequence shown here is derived from an EMBL/GenBank/DDBJ whole genome shotgun (WGS) entry which is preliminary data.</text>
</comment>
<evidence type="ECO:0000313" key="3">
    <source>
        <dbReference type="EMBL" id="KAF1019552.1"/>
    </source>
</evidence>
<dbReference type="Proteomes" id="UP000461670">
    <property type="component" value="Unassembled WGS sequence"/>
</dbReference>
<protein>
    <submittedName>
        <fullName evidence="3">Type II secretion system protein G</fullName>
    </submittedName>
</protein>
<gene>
    <name evidence="3" type="primary">pulG</name>
    <name evidence="3" type="ORF">GAK30_03071</name>
</gene>
<name>A0A7V8FLU0_9BURK</name>
<accession>A0A7V8FLU0</accession>
<keyword evidence="1" id="KW-1133">Transmembrane helix</keyword>
<dbReference type="Pfam" id="PF08334">
    <property type="entry name" value="T2SSG"/>
    <property type="match status" value="1"/>
</dbReference>
<dbReference type="AlphaFoldDB" id="A0A7V8FLU0"/>
<dbReference type="SUPFAM" id="SSF54523">
    <property type="entry name" value="Pili subunits"/>
    <property type="match status" value="1"/>
</dbReference>
<reference evidence="4" key="1">
    <citation type="journal article" date="2020" name="MBio">
        <title>Horizontal gene transfer to a defensive symbiont with a reduced genome amongst a multipartite beetle microbiome.</title>
        <authorList>
            <person name="Waterworth S.C."/>
            <person name="Florez L.V."/>
            <person name="Rees E.R."/>
            <person name="Hertweck C."/>
            <person name="Kaltenpoth M."/>
            <person name="Kwan J.C."/>
        </authorList>
    </citation>
    <scope>NUCLEOTIDE SEQUENCE [LARGE SCALE GENOMIC DNA]</scope>
</reference>
<evidence type="ECO:0000313" key="4">
    <source>
        <dbReference type="Proteomes" id="UP000461670"/>
    </source>
</evidence>
<keyword evidence="1" id="KW-0812">Transmembrane</keyword>
<evidence type="ECO:0000259" key="2">
    <source>
        <dbReference type="Pfam" id="PF08334"/>
    </source>
</evidence>
<dbReference type="InterPro" id="IPR013545">
    <property type="entry name" value="T2SS_protein-GspG_C"/>
</dbReference>
<organism evidence="3 4">
    <name type="scientific">Paracidovorax wautersii</name>
    <dbReference type="NCBI Taxonomy" id="1177982"/>
    <lineage>
        <taxon>Bacteria</taxon>
        <taxon>Pseudomonadati</taxon>
        <taxon>Pseudomonadota</taxon>
        <taxon>Betaproteobacteria</taxon>
        <taxon>Burkholderiales</taxon>
        <taxon>Comamonadaceae</taxon>
        <taxon>Paracidovorax</taxon>
    </lineage>
</organism>
<dbReference type="Gene3D" id="3.30.700.10">
    <property type="entry name" value="Glycoprotein, Type 4 Pilin"/>
    <property type="match status" value="1"/>
</dbReference>
<sequence length="145" mass="16117">MRGFTSFQITVVVLLAAIALGIAYLVLREQPRSRAFREADRMLAMQEAHEDHIADARQVAAKTDASNLFQALRLYKLDHGRYPSQEEGLEALLAAPKPSLDKLPIDPWGRPYQYANPGKRAEVEVFSAGPDGLNRTADDIGSWKP</sequence>
<dbReference type="InterPro" id="IPR045584">
    <property type="entry name" value="Pilin-like"/>
</dbReference>
<proteinExistence type="predicted"/>
<feature type="domain" description="Type II secretion system protein GspG C-terminal" evidence="2">
    <location>
        <begin position="53"/>
        <end position="143"/>
    </location>
</feature>
<dbReference type="EMBL" id="WNDQ01000053">
    <property type="protein sequence ID" value="KAF1019552.1"/>
    <property type="molecule type" value="Genomic_DNA"/>
</dbReference>
<evidence type="ECO:0000256" key="1">
    <source>
        <dbReference type="SAM" id="Phobius"/>
    </source>
</evidence>
<keyword evidence="1" id="KW-0472">Membrane</keyword>
<feature type="transmembrane region" description="Helical" evidence="1">
    <location>
        <begin position="6"/>
        <end position="27"/>
    </location>
</feature>